<evidence type="ECO:0000256" key="9">
    <source>
        <dbReference type="HAMAP-Rule" id="MF_00212"/>
    </source>
</evidence>
<evidence type="ECO:0000256" key="5">
    <source>
        <dbReference type="ARBA" id="ARBA00022532"/>
    </source>
</evidence>
<comment type="cofactor">
    <cofactor evidence="2 9">
        <name>FAD</name>
        <dbReference type="ChEBI" id="CHEBI:57692"/>
    </cofactor>
</comment>
<dbReference type="NCBIfam" id="NF009875">
    <property type="entry name" value="PRK13339.1"/>
    <property type="match status" value="1"/>
</dbReference>
<dbReference type="HAMAP" id="MF_00212">
    <property type="entry name" value="MQO"/>
    <property type="match status" value="1"/>
</dbReference>
<keyword evidence="5 9" id="KW-0816">Tricarboxylic acid cycle</keyword>
<dbReference type="NCBIfam" id="TIGR01320">
    <property type="entry name" value="mal_quin_oxido"/>
    <property type="match status" value="1"/>
</dbReference>
<protein>
    <recommendedName>
        <fullName evidence="9">Probable malate:quinone oxidoreductase</fullName>
        <ecNumber evidence="9">1.1.5.4</ecNumber>
    </recommendedName>
    <alternativeName>
        <fullName evidence="9">MQO</fullName>
    </alternativeName>
    <alternativeName>
        <fullName evidence="9">Malate dehydrogenase [quinone]</fullName>
    </alternativeName>
</protein>
<evidence type="ECO:0000256" key="2">
    <source>
        <dbReference type="ARBA" id="ARBA00001974"/>
    </source>
</evidence>
<dbReference type="EC" id="1.1.5.4" evidence="9"/>
<evidence type="ECO:0000256" key="3">
    <source>
        <dbReference type="ARBA" id="ARBA00005012"/>
    </source>
</evidence>
<organism evidence="10 11">
    <name type="scientific">Azomonas agilis</name>
    <dbReference type="NCBI Taxonomy" id="116849"/>
    <lineage>
        <taxon>Bacteria</taxon>
        <taxon>Pseudomonadati</taxon>
        <taxon>Pseudomonadota</taxon>
        <taxon>Gammaproteobacteria</taxon>
        <taxon>Pseudomonadales</taxon>
        <taxon>Pseudomonadaceae</taxon>
        <taxon>Azomonas</taxon>
    </lineage>
</organism>
<keyword evidence="8 9" id="KW-0560">Oxidoreductase</keyword>
<dbReference type="AlphaFoldDB" id="A0A562I018"/>
<accession>A0A562I018</accession>
<dbReference type="NCBIfam" id="NF003611">
    <property type="entry name" value="PRK05257.3-2"/>
    <property type="match status" value="1"/>
</dbReference>
<evidence type="ECO:0000313" key="10">
    <source>
        <dbReference type="EMBL" id="TWH64377.1"/>
    </source>
</evidence>
<evidence type="ECO:0000256" key="7">
    <source>
        <dbReference type="ARBA" id="ARBA00022827"/>
    </source>
</evidence>
<comment type="caution">
    <text evidence="10">The sequence shown here is derived from an EMBL/GenBank/DDBJ whole genome shotgun (WGS) entry which is preliminary data.</text>
</comment>
<dbReference type="NCBIfam" id="NF003609">
    <property type="entry name" value="PRK05257.2-5"/>
    <property type="match status" value="1"/>
</dbReference>
<dbReference type="NCBIfam" id="NF003608">
    <property type="entry name" value="PRK05257.2-4"/>
    <property type="match status" value="1"/>
</dbReference>
<dbReference type="EMBL" id="VLKG01000010">
    <property type="protein sequence ID" value="TWH64377.1"/>
    <property type="molecule type" value="Genomic_DNA"/>
</dbReference>
<dbReference type="GO" id="GO:0006099">
    <property type="term" value="P:tricarboxylic acid cycle"/>
    <property type="evidence" value="ECO:0007669"/>
    <property type="project" value="UniProtKB-UniRule"/>
</dbReference>
<keyword evidence="6 9" id="KW-0285">Flavoprotein</keyword>
<evidence type="ECO:0000256" key="6">
    <source>
        <dbReference type="ARBA" id="ARBA00022630"/>
    </source>
</evidence>
<comment type="similarity">
    <text evidence="4 9">Belongs to the MQO family.</text>
</comment>
<dbReference type="Proteomes" id="UP000319627">
    <property type="component" value="Unassembled WGS sequence"/>
</dbReference>
<dbReference type="PANTHER" id="PTHR43104:SF2">
    <property type="entry name" value="L-2-HYDROXYGLUTARATE DEHYDROGENASE, MITOCHONDRIAL"/>
    <property type="match status" value="1"/>
</dbReference>
<dbReference type="Gene3D" id="3.30.9.10">
    <property type="entry name" value="D-Amino Acid Oxidase, subunit A, domain 2"/>
    <property type="match status" value="1"/>
</dbReference>
<dbReference type="RefSeq" id="WP_144572416.1">
    <property type="nucleotide sequence ID" value="NZ_VLKG01000010.1"/>
</dbReference>
<dbReference type="NCBIfam" id="NF003605">
    <property type="entry name" value="PRK05257.1-4"/>
    <property type="match status" value="1"/>
</dbReference>
<sequence length="522" mass="57449">MKKLLVLMLCLSAVGCSRKEETAQSSVDVLLIGGGIMSATLGTYLKELEPDWSIGLYERLDQVALESSNGWNNAGTGHSALCEMNYTPEKPDGSIDISKAVVINESFEISKQFWAHQVQRDVLKNPQSFINSVPHMSFVWGEDNVAYLKKRHEALQHSTLFRGMAYSEDHDQIRQWIPLVMDGRAADQKVAATYMPIGTDVNFGEITRQLVASLSQKKDVTINLKHEVRDIRRASDNGWLVRVADLAQGGEKTIHARFVFIGAGGGALPLLQKSGIPEAKGYAGFPVGGEFLMTTNPEVVNKHLAKVYGKASVGSPPMSVPHLDTRLVDGKQALLFGPFATFSTKFLKQGSLWDMPASLNTGNLVPMMQAGWDNLDLSKYLISQLMLSPEDRMAQLREYYPEAKDADWSLIHAGQRVQIIKNDPVKGGVLQFGTEVVTSEDGSIAALLGASPGASTAAPIMLTVLEKAFKDQVKTPEWQERLKTIIPSYGQKLNDNVELTNKIRSYSSEWLKINSITVKPEA</sequence>
<evidence type="ECO:0000256" key="8">
    <source>
        <dbReference type="ARBA" id="ARBA00023002"/>
    </source>
</evidence>
<proteinExistence type="inferred from homology"/>
<evidence type="ECO:0000256" key="4">
    <source>
        <dbReference type="ARBA" id="ARBA00006389"/>
    </source>
</evidence>
<dbReference type="UniPathway" id="UPA00223">
    <property type="reaction ID" value="UER01008"/>
</dbReference>
<name>A0A562I018_9GAMM</name>
<gene>
    <name evidence="9" type="primary">mqo</name>
    <name evidence="10" type="ORF">LX59_02584</name>
</gene>
<dbReference type="InterPro" id="IPR006231">
    <property type="entry name" value="MQO"/>
</dbReference>
<dbReference type="GO" id="GO:0047545">
    <property type="term" value="F:(S)-2-hydroxyglutarate dehydrogenase activity"/>
    <property type="evidence" value="ECO:0007669"/>
    <property type="project" value="TreeGrafter"/>
</dbReference>
<keyword evidence="7 9" id="KW-0274">FAD</keyword>
<reference evidence="10 11" key="1">
    <citation type="submission" date="2019-07" db="EMBL/GenBank/DDBJ databases">
        <title>Genomic Encyclopedia of Type Strains, Phase I: the one thousand microbial genomes (KMG-I) project.</title>
        <authorList>
            <person name="Kyrpides N."/>
        </authorList>
    </citation>
    <scope>NUCLEOTIDE SEQUENCE [LARGE SCALE GENOMIC DNA]</scope>
    <source>
        <strain evidence="10 11">DSM 375</strain>
    </source>
</reference>
<dbReference type="Pfam" id="PF06039">
    <property type="entry name" value="Mqo"/>
    <property type="match status" value="1"/>
</dbReference>
<dbReference type="NCBIfam" id="NF003612">
    <property type="entry name" value="PRK05257.3-3"/>
    <property type="match status" value="1"/>
</dbReference>
<dbReference type="NCBIfam" id="NF003603">
    <property type="entry name" value="PRK05257.1-1"/>
    <property type="match status" value="1"/>
</dbReference>
<evidence type="ECO:0000313" key="11">
    <source>
        <dbReference type="Proteomes" id="UP000319627"/>
    </source>
</evidence>
<dbReference type="NCBIfam" id="NF003606">
    <property type="entry name" value="PRK05257.2-1"/>
    <property type="match status" value="1"/>
</dbReference>
<keyword evidence="11" id="KW-1185">Reference proteome</keyword>
<dbReference type="GO" id="GO:0008924">
    <property type="term" value="F:L-malate dehydrogenase (quinone) activity"/>
    <property type="evidence" value="ECO:0007669"/>
    <property type="project" value="UniProtKB-UniRule"/>
</dbReference>
<dbReference type="PROSITE" id="PS51257">
    <property type="entry name" value="PROKAR_LIPOPROTEIN"/>
    <property type="match status" value="1"/>
</dbReference>
<dbReference type="InterPro" id="IPR036188">
    <property type="entry name" value="FAD/NAD-bd_sf"/>
</dbReference>
<evidence type="ECO:0000256" key="1">
    <source>
        <dbReference type="ARBA" id="ARBA00001139"/>
    </source>
</evidence>
<dbReference type="OrthoDB" id="9763983at2"/>
<dbReference type="SUPFAM" id="SSF51905">
    <property type="entry name" value="FAD/NAD(P)-binding domain"/>
    <property type="match status" value="1"/>
</dbReference>
<comment type="catalytic activity">
    <reaction evidence="1 9">
        <text>(S)-malate + a quinone = a quinol + oxaloacetate</text>
        <dbReference type="Rhea" id="RHEA:46012"/>
        <dbReference type="ChEBI" id="CHEBI:15589"/>
        <dbReference type="ChEBI" id="CHEBI:16452"/>
        <dbReference type="ChEBI" id="CHEBI:24646"/>
        <dbReference type="ChEBI" id="CHEBI:132124"/>
        <dbReference type="EC" id="1.1.5.4"/>
    </reaction>
</comment>
<dbReference type="NCBIfam" id="NF003610">
    <property type="entry name" value="PRK05257.3-1"/>
    <property type="match status" value="1"/>
</dbReference>
<comment type="pathway">
    <text evidence="3 9">Carbohydrate metabolism; tricarboxylic acid cycle; oxaloacetate from (S)-malate (quinone route): step 1/1.</text>
</comment>
<dbReference type="PANTHER" id="PTHR43104">
    <property type="entry name" value="L-2-HYDROXYGLUTARATE DEHYDROGENASE, MITOCHONDRIAL"/>
    <property type="match status" value="1"/>
</dbReference>
<dbReference type="Gene3D" id="3.50.50.60">
    <property type="entry name" value="FAD/NAD(P)-binding domain"/>
    <property type="match status" value="1"/>
</dbReference>